<evidence type="ECO:0000313" key="3">
    <source>
        <dbReference type="Proteomes" id="UP000620139"/>
    </source>
</evidence>
<protein>
    <submittedName>
        <fullName evidence="2">ABC transporter substrate-binding protein</fullName>
    </submittedName>
</protein>
<comment type="caution">
    <text evidence="2">The sequence shown here is derived from an EMBL/GenBank/DDBJ whole genome shotgun (WGS) entry which is preliminary data.</text>
</comment>
<proteinExistence type="predicted"/>
<keyword evidence="1" id="KW-0732">Signal</keyword>
<sequence length="285" mass="31994">MNVLRPAARCALALMVWLSSSPALARSQASAALAPVAQLLRVCVSEEPHPPWRLAGPDGRVVQQGLDFAFLDELRQRTGIQLEVALRPGGRCLRELAAGDQDAMFAISHLPEREGQARFPGLPGRPDTERAVRRIEYAWYVPQNSPLHWDGETLHGLLPTDRVGVQRGYAITARLRAKQMRFEEGPSSVQRNLDMLQRGRVAALALHGQAAEAVLAQRPDLRRTLRRLSPALELRPYYLVFSHRFMETHESLALQLWQAAAAVRDSEHLRLQDPHTWRVFGHSGR</sequence>
<dbReference type="EMBL" id="JAEDAL010000006">
    <property type="protein sequence ID" value="MBH9553685.1"/>
    <property type="molecule type" value="Genomic_DNA"/>
</dbReference>
<reference evidence="2" key="1">
    <citation type="submission" date="2020-12" db="EMBL/GenBank/DDBJ databases">
        <title>The genome sequence of Inhella sp. 4Y17.</title>
        <authorList>
            <person name="Liu Y."/>
        </authorList>
    </citation>
    <scope>NUCLEOTIDE SEQUENCE</scope>
    <source>
        <strain evidence="2">4Y10</strain>
    </source>
</reference>
<feature type="signal peptide" evidence="1">
    <location>
        <begin position="1"/>
        <end position="25"/>
    </location>
</feature>
<keyword evidence="3" id="KW-1185">Reference proteome</keyword>
<dbReference type="Proteomes" id="UP000620139">
    <property type="component" value="Unassembled WGS sequence"/>
</dbReference>
<organism evidence="2 3">
    <name type="scientific">Inhella gelatinilytica</name>
    <dbReference type="NCBI Taxonomy" id="2795030"/>
    <lineage>
        <taxon>Bacteria</taxon>
        <taxon>Pseudomonadati</taxon>
        <taxon>Pseudomonadota</taxon>
        <taxon>Betaproteobacteria</taxon>
        <taxon>Burkholderiales</taxon>
        <taxon>Sphaerotilaceae</taxon>
        <taxon>Inhella</taxon>
    </lineage>
</organism>
<feature type="chain" id="PRO_5037955693" evidence="1">
    <location>
        <begin position="26"/>
        <end position="285"/>
    </location>
</feature>
<evidence type="ECO:0000313" key="2">
    <source>
        <dbReference type="EMBL" id="MBH9553685.1"/>
    </source>
</evidence>
<gene>
    <name evidence="2" type="ORF">I7X43_12615</name>
</gene>
<dbReference type="Gene3D" id="3.40.190.10">
    <property type="entry name" value="Periplasmic binding protein-like II"/>
    <property type="match status" value="2"/>
</dbReference>
<dbReference type="SUPFAM" id="SSF53850">
    <property type="entry name" value="Periplasmic binding protein-like II"/>
    <property type="match status" value="1"/>
</dbReference>
<evidence type="ECO:0000256" key="1">
    <source>
        <dbReference type="SAM" id="SignalP"/>
    </source>
</evidence>
<dbReference type="RefSeq" id="WP_198101297.1">
    <property type="nucleotide sequence ID" value="NZ_JAEDAL010000006.1"/>
</dbReference>
<name>A0A931NEX9_9BURK</name>
<accession>A0A931NEX9</accession>
<dbReference type="AlphaFoldDB" id="A0A931NEX9"/>